<dbReference type="AlphaFoldDB" id="A0AAD4DS96"/>
<proteinExistence type="predicted"/>
<comment type="caution">
    <text evidence="1">The sequence shown here is derived from an EMBL/GenBank/DDBJ whole genome shotgun (WGS) entry which is preliminary data.</text>
</comment>
<dbReference type="EMBL" id="JABBWK010000142">
    <property type="protein sequence ID" value="KAG1890514.1"/>
    <property type="molecule type" value="Genomic_DNA"/>
</dbReference>
<dbReference type="RefSeq" id="XP_041217780.1">
    <property type="nucleotide sequence ID" value="XM_041370547.1"/>
</dbReference>
<protein>
    <submittedName>
        <fullName evidence="1">Uncharacterized protein</fullName>
    </submittedName>
</protein>
<dbReference type="GeneID" id="64664845"/>
<name>A0AAD4DS96_9AGAM</name>
<dbReference type="Proteomes" id="UP001195769">
    <property type="component" value="Unassembled WGS sequence"/>
</dbReference>
<evidence type="ECO:0000313" key="1">
    <source>
        <dbReference type="EMBL" id="KAG1890514.1"/>
    </source>
</evidence>
<accession>A0AAD4DS96</accession>
<keyword evidence="2" id="KW-1185">Reference proteome</keyword>
<organism evidence="1 2">
    <name type="scientific">Suillus fuscotomentosus</name>
    <dbReference type="NCBI Taxonomy" id="1912939"/>
    <lineage>
        <taxon>Eukaryota</taxon>
        <taxon>Fungi</taxon>
        <taxon>Dikarya</taxon>
        <taxon>Basidiomycota</taxon>
        <taxon>Agaricomycotina</taxon>
        <taxon>Agaricomycetes</taxon>
        <taxon>Agaricomycetidae</taxon>
        <taxon>Boletales</taxon>
        <taxon>Suillineae</taxon>
        <taxon>Suillaceae</taxon>
        <taxon>Suillus</taxon>
    </lineage>
</organism>
<evidence type="ECO:0000313" key="2">
    <source>
        <dbReference type="Proteomes" id="UP001195769"/>
    </source>
</evidence>
<sequence>MQPPFLRLKFTTDSVTEECFASDALLMIDIYFELPLLPAQLVSVFSLPNSPPKFIIIGIWMDLCDEVPEHGGARRLFNFLPLHAAGEYSAKGKHYISSYTPSLTALMRAPESHDRSLSVPFTAIGQNRPAGALFASDGVELELELVRRLLPPPQLFPS</sequence>
<reference evidence="1" key="1">
    <citation type="journal article" date="2020" name="New Phytol.">
        <title>Comparative genomics reveals dynamic genome evolution in host specialist ectomycorrhizal fungi.</title>
        <authorList>
            <person name="Lofgren L.A."/>
            <person name="Nguyen N.H."/>
            <person name="Vilgalys R."/>
            <person name="Ruytinx J."/>
            <person name="Liao H.L."/>
            <person name="Branco S."/>
            <person name="Kuo A."/>
            <person name="LaButti K."/>
            <person name="Lipzen A."/>
            <person name="Andreopoulos W."/>
            <person name="Pangilinan J."/>
            <person name="Riley R."/>
            <person name="Hundley H."/>
            <person name="Na H."/>
            <person name="Barry K."/>
            <person name="Grigoriev I.V."/>
            <person name="Stajich J.E."/>
            <person name="Kennedy P.G."/>
        </authorList>
    </citation>
    <scope>NUCLEOTIDE SEQUENCE</scope>
    <source>
        <strain evidence="1">FC203</strain>
    </source>
</reference>
<gene>
    <name evidence="1" type="ORF">F5891DRAFT_1282653</name>
</gene>